<dbReference type="AlphaFoldDB" id="A0A1I8BZD3"/>
<dbReference type="WBParaSite" id="MhA1_Contig794.frz3.gene3">
    <property type="protein sequence ID" value="MhA1_Contig794.frz3.gene3"/>
    <property type="gene ID" value="MhA1_Contig794.frz3.gene3"/>
</dbReference>
<accession>A0A1I8BZD3</accession>
<evidence type="ECO:0000313" key="2">
    <source>
        <dbReference type="WBParaSite" id="MhA1_Contig794.frz3.gene3"/>
    </source>
</evidence>
<reference evidence="2" key="1">
    <citation type="submission" date="2016-11" db="UniProtKB">
        <authorList>
            <consortium name="WormBaseParasite"/>
        </authorList>
    </citation>
    <scope>IDENTIFICATION</scope>
</reference>
<protein>
    <submittedName>
        <fullName evidence="2">Uncharacterized protein</fullName>
    </submittedName>
</protein>
<proteinExistence type="predicted"/>
<dbReference type="Proteomes" id="UP000095281">
    <property type="component" value="Unplaced"/>
</dbReference>
<name>A0A1I8BZD3_MELHA</name>
<organism evidence="1 2">
    <name type="scientific">Meloidogyne hapla</name>
    <name type="common">Root-knot nematode worm</name>
    <dbReference type="NCBI Taxonomy" id="6305"/>
    <lineage>
        <taxon>Eukaryota</taxon>
        <taxon>Metazoa</taxon>
        <taxon>Ecdysozoa</taxon>
        <taxon>Nematoda</taxon>
        <taxon>Chromadorea</taxon>
        <taxon>Rhabditida</taxon>
        <taxon>Tylenchina</taxon>
        <taxon>Tylenchomorpha</taxon>
        <taxon>Tylenchoidea</taxon>
        <taxon>Meloidogynidae</taxon>
        <taxon>Meloidogyninae</taxon>
        <taxon>Meloidogyne</taxon>
    </lineage>
</organism>
<keyword evidence="1" id="KW-1185">Reference proteome</keyword>
<sequence>MLIVLMNKVEYYIMRDSTTLHNPLLGSELIPLNSSKPEERLTKNIKILPSFNKNEINLKSPPSPFPRSINASTASIPNDIIIGNKQQQQQQRFPVILNQSGQNGKMRKTISPPRFQLLPHLGPQAETDIMNSSFASSCRTTLGPPSVSADV</sequence>
<evidence type="ECO:0000313" key="1">
    <source>
        <dbReference type="Proteomes" id="UP000095281"/>
    </source>
</evidence>